<dbReference type="GO" id="GO:0072494">
    <property type="term" value="C:host multivesicular body"/>
    <property type="evidence" value="ECO:0007669"/>
    <property type="project" value="UniProtKB-SubCell"/>
</dbReference>
<dbReference type="GO" id="GO:0008270">
    <property type="term" value="F:zinc ion binding"/>
    <property type="evidence" value="ECO:0007669"/>
    <property type="project" value="UniProtKB-KW"/>
</dbReference>
<dbReference type="PANTHER" id="PTHR40389">
    <property type="entry name" value="ENDOGENOUS RETROVIRUS GROUP K MEMBER 24 GAG POLYPROTEIN-RELATED"/>
    <property type="match status" value="1"/>
</dbReference>
<evidence type="ECO:0000256" key="14">
    <source>
        <dbReference type="ARBA" id="ARBA00022737"/>
    </source>
</evidence>
<evidence type="ECO:0000256" key="6">
    <source>
        <dbReference type="ARBA" id="ARBA00022553"/>
    </source>
</evidence>
<evidence type="ECO:0000256" key="8">
    <source>
        <dbReference type="ARBA" id="ARBA00022562"/>
    </source>
</evidence>
<dbReference type="PRINTS" id="PR00234">
    <property type="entry name" value="HIV1MATRIX"/>
</dbReference>
<comment type="similarity">
    <text evidence="3">Belongs to the primate lentivirus group gag polyprotein family.</text>
</comment>
<dbReference type="SUPFAM" id="SSF47353">
    <property type="entry name" value="Retrovirus capsid dimerization domain-like"/>
    <property type="match status" value="1"/>
</dbReference>
<dbReference type="Gene3D" id="6.10.250.390">
    <property type="match status" value="1"/>
</dbReference>
<dbReference type="PANTHER" id="PTHR40389:SF4">
    <property type="match status" value="1"/>
</dbReference>
<dbReference type="Pfam" id="PF08705">
    <property type="entry name" value="Gag_p6"/>
    <property type="match status" value="1"/>
</dbReference>
<evidence type="ECO:0000259" key="30">
    <source>
        <dbReference type="PROSITE" id="PS50158"/>
    </source>
</evidence>
<keyword evidence="21" id="KW-1039">Host endosome</keyword>
<evidence type="ECO:0000256" key="17">
    <source>
        <dbReference type="ARBA" id="ARBA00022833"/>
    </source>
</evidence>
<dbReference type="InterPro" id="IPR036875">
    <property type="entry name" value="Znf_CCHC_sf"/>
</dbReference>
<dbReference type="GO" id="GO:0055036">
    <property type="term" value="C:virion membrane"/>
    <property type="evidence" value="ECO:0007669"/>
    <property type="project" value="UniProtKB-SubCell"/>
</dbReference>
<evidence type="ECO:0000256" key="10">
    <source>
        <dbReference type="ARBA" id="ARBA00022612"/>
    </source>
</evidence>
<evidence type="ECO:0000256" key="9">
    <source>
        <dbReference type="ARBA" id="ARBA00022581"/>
    </source>
</evidence>
<dbReference type="Gene3D" id="1.20.5.760">
    <property type="entry name" value="Single helix bin"/>
    <property type="match status" value="1"/>
</dbReference>
<keyword evidence="17 28" id="KW-0862">Zinc</keyword>
<accession>A0A0U4EDZ0</accession>
<dbReference type="Gene3D" id="1.10.150.90">
    <property type="entry name" value="Immunodeficiency lentiviruses, gag gene matrix protein p17"/>
    <property type="match status" value="1"/>
</dbReference>
<evidence type="ECO:0000256" key="26">
    <source>
        <dbReference type="ARBA" id="ARBA00037826"/>
    </source>
</evidence>
<dbReference type="InterPro" id="IPR014817">
    <property type="entry name" value="Gag_p6"/>
</dbReference>
<dbReference type="Pfam" id="PF19317">
    <property type="entry name" value="Gag_p24_C"/>
    <property type="match status" value="1"/>
</dbReference>
<dbReference type="InterPro" id="IPR008919">
    <property type="entry name" value="Retrov_capsid_N"/>
</dbReference>
<dbReference type="Pfam" id="PF00098">
    <property type="entry name" value="zf-CCHC"/>
    <property type="match status" value="2"/>
</dbReference>
<dbReference type="InterPro" id="IPR050195">
    <property type="entry name" value="Primate_lentivir_Gag_pol-like"/>
</dbReference>
<dbReference type="Pfam" id="PF00540">
    <property type="entry name" value="Gag_p17"/>
    <property type="match status" value="1"/>
</dbReference>
<dbReference type="GO" id="GO:0019013">
    <property type="term" value="C:viral nucleocapsid"/>
    <property type="evidence" value="ECO:0007669"/>
    <property type="project" value="UniProtKB-KW"/>
</dbReference>
<dbReference type="InterPro" id="IPR000071">
    <property type="entry name" value="Lentvrl_matrix_N"/>
</dbReference>
<evidence type="ECO:0000256" key="1">
    <source>
        <dbReference type="ARBA" id="ARBA00004425"/>
    </source>
</evidence>
<keyword evidence="8 28" id="KW-1048">Host nucleus</keyword>
<evidence type="ECO:0000256" key="24">
    <source>
        <dbReference type="ARBA" id="ARBA00023200"/>
    </source>
</evidence>
<dbReference type="InterPro" id="IPR008916">
    <property type="entry name" value="Retrov_capsid_C"/>
</dbReference>
<feature type="region of interest" description="Disordered" evidence="29">
    <location>
        <begin position="438"/>
        <end position="499"/>
    </location>
</feature>
<keyword evidence="20 28" id="KW-0694">RNA-binding</keyword>
<dbReference type="GO" id="GO:0003723">
    <property type="term" value="F:RNA binding"/>
    <property type="evidence" value="ECO:0007669"/>
    <property type="project" value="UniProtKB-KW"/>
</dbReference>
<dbReference type="GO" id="GO:0042025">
    <property type="term" value="C:host cell nucleus"/>
    <property type="evidence" value="ECO:0007669"/>
    <property type="project" value="UniProtKB-SubCell"/>
</dbReference>
<keyword evidence="5" id="KW-1032">Host cell membrane</keyword>
<dbReference type="SUPFAM" id="SSF47836">
    <property type="entry name" value="Retroviral matrix proteins"/>
    <property type="match status" value="1"/>
</dbReference>
<keyword evidence="12" id="KW-0519">Myristate</keyword>
<evidence type="ECO:0000256" key="18">
    <source>
        <dbReference type="ARBA" id="ARBA00022844"/>
    </source>
</evidence>
<dbReference type="GO" id="GO:0075523">
    <property type="term" value="P:viral translational frameshifting"/>
    <property type="evidence" value="ECO:0007669"/>
    <property type="project" value="UniProtKB-KW"/>
</dbReference>
<comment type="PTM">
    <molecule>Gag-Pol polyprotein</molecule>
    <text evidence="28">Specific enzymatic cleavages by the viral protease yield mature proteins.</text>
</comment>
<dbReference type="Pfam" id="PF00607">
    <property type="entry name" value="Gag_p24"/>
    <property type="match status" value="1"/>
</dbReference>
<dbReference type="InterPro" id="IPR012344">
    <property type="entry name" value="Matrix_HIV/RSV_N"/>
</dbReference>
<keyword evidence="18 28" id="KW-0946">Virion</keyword>
<evidence type="ECO:0000256" key="22">
    <source>
        <dbReference type="ARBA" id="ARBA00023086"/>
    </source>
</evidence>
<evidence type="ECO:0000256" key="4">
    <source>
        <dbReference type="ARBA" id="ARBA00022462"/>
    </source>
</evidence>
<dbReference type="Gene3D" id="4.10.60.10">
    <property type="entry name" value="Zinc finger, CCHC-type"/>
    <property type="match status" value="1"/>
</dbReference>
<feature type="domain" description="CCHC-type" evidence="30">
    <location>
        <begin position="391"/>
        <end position="406"/>
    </location>
</feature>
<protein>
    <recommendedName>
        <fullName evidence="28">Gag polyprotein</fullName>
    </recommendedName>
    <component>
        <recommendedName>
            <fullName evidence="28">Matrix protein p17</fullName>
            <shortName evidence="28">MA</shortName>
        </recommendedName>
    </component>
</protein>
<keyword evidence="11" id="KW-1198">Viral budding</keyword>
<keyword evidence="16 27" id="KW-0863">Zinc-finger</keyword>
<evidence type="ECO:0000256" key="19">
    <source>
        <dbReference type="ARBA" id="ARBA00022870"/>
    </source>
</evidence>
<keyword evidence="19" id="KW-1043">Host membrane</keyword>
<comment type="subcellular location">
    <subcellularLocation>
        <location evidence="1">Host cell membrane</location>
        <topology evidence="1">Lipid-anchor</topology>
    </subcellularLocation>
    <subcellularLocation>
        <location evidence="2">Host endosome</location>
        <location evidence="2">Host multivesicular body</location>
    </subcellularLocation>
    <subcellularLocation>
        <location evidence="26">Virion membrane</location>
        <topology evidence="26">Lipid-anchor</topology>
    </subcellularLocation>
    <subcellularLocation>
        <location evidence="28">Virion</location>
    </subcellularLocation>
    <subcellularLocation>
        <location evidence="28">Host cytoplasm</location>
    </subcellularLocation>
    <subcellularLocation>
        <location evidence="28">Host nucleus</location>
    </subcellularLocation>
</comment>
<keyword evidence="24 28" id="KW-1035">Host cytoplasm</keyword>
<dbReference type="FunFam" id="1.10.1200.30:FF:000001">
    <property type="entry name" value="Gag polyprotein"/>
    <property type="match status" value="1"/>
</dbReference>
<dbReference type="SMART" id="SM00343">
    <property type="entry name" value="ZnF_C2HC"/>
    <property type="match status" value="2"/>
</dbReference>
<evidence type="ECO:0000256" key="29">
    <source>
        <dbReference type="SAM" id="MobiDB-lite"/>
    </source>
</evidence>
<keyword evidence="14" id="KW-0677">Repeat</keyword>
<dbReference type="FunFam" id="4.10.60.10:FF:000001">
    <property type="entry name" value="Gag polyprotein"/>
    <property type="match status" value="1"/>
</dbReference>
<dbReference type="PROSITE" id="PS50158">
    <property type="entry name" value="ZF_CCHC"/>
    <property type="match status" value="2"/>
</dbReference>
<proteinExistence type="inferred from homology"/>
<evidence type="ECO:0000256" key="27">
    <source>
        <dbReference type="PROSITE-ProRule" id="PRU00047"/>
    </source>
</evidence>
<dbReference type="SUPFAM" id="SSF57756">
    <property type="entry name" value="Retrovirus zinc finger-like domains"/>
    <property type="match status" value="1"/>
</dbReference>
<dbReference type="InterPro" id="IPR001878">
    <property type="entry name" value="Znf_CCHC"/>
</dbReference>
<organismHost>
    <name type="scientific">Homo sapiens</name>
    <name type="common">Human</name>
    <dbReference type="NCBI Taxonomy" id="9606"/>
</organismHost>
<evidence type="ECO:0000313" key="31">
    <source>
        <dbReference type="EMBL" id="ALX35539.1"/>
    </source>
</evidence>
<sequence>MGARASVLSGGKLDAWERIRLRPGGKKKYRLKHLVWASRELERLALSTCLLESTDGCHHIMEQLHSTLQTGSEELKSLFNTVATLYCVHRRIEVKDTKEALDKIEEIQNKSKQKTPQAADTGSSSKVSQNYPIVQNAQGQMVHQSISPRTLNAWVKVVEEKAFSPEVIPMFSALSEGATPQDLNTMLNTVGGHQAAMQMLKDTINEEAAEWDRMHPPQAGPIAPGQIRDPRGSDIAGTTSTLQEQITWMTSNPPIPVGEIYKRWIILGLNKIVRMYSPVSILDIKQGPKEPFRDYVDRFFKTLRAEQATQEVKGWMTDTLLVQNANPDCKTILRALGPGATLEEMMTACQGVGGPGHKARVLAEAMSQVTGTSAAIMMQKSNFKGQRRNIKCFNCGKEGHLARNCRAPRKKGCWKCGREGHQMKDCTERQANFLGKIWPSNKGRPGNFLQNRPEPTAPPAESFGFGEEIAPSPKQEPKKEELYPLASLRSLFGSDPSSQ</sequence>
<reference evidence="31 32" key="1">
    <citation type="journal article" date="2015" name="J. Clin. Microbiol.">
        <title>A PAN-HIV STRATEGY FOR COMPLETE GENOME SEQUENCING.</title>
        <authorList>
            <person name="Berg M.G."/>
            <person name="Yamaguchi J."/>
            <person name="Alessandri-Gradt E."/>
            <person name="Tell R.W."/>
            <person name="Plantier J.C."/>
            <person name="Brennan C.A."/>
        </authorList>
    </citation>
    <scope>NUCLEOTIDE SEQUENCE [LARGE SCALE GENOMIC DNA]</scope>
    <source>
        <strain evidence="31">CM62-15</strain>
    </source>
</reference>
<comment type="subcellular location">
    <molecule>Matrix protein p17</molecule>
    <subcellularLocation>
        <location evidence="28">Virion membrane</location>
        <topology evidence="28">Lipid-anchor</topology>
    </subcellularLocation>
    <subcellularLocation>
        <location evidence="28">Host nucleus</location>
    </subcellularLocation>
    <subcellularLocation>
        <location evidence="28">Host cytoplasm</location>
    </subcellularLocation>
</comment>
<feature type="compositionally biased region" description="Polar residues" evidence="29">
    <location>
        <begin position="114"/>
        <end position="128"/>
    </location>
</feature>
<evidence type="ECO:0000256" key="7">
    <source>
        <dbReference type="ARBA" id="ARBA00022561"/>
    </source>
</evidence>
<evidence type="ECO:0000256" key="28">
    <source>
        <dbReference type="RuleBase" id="RU004487"/>
    </source>
</evidence>
<dbReference type="FunFam" id="1.10.375.10:FF:000001">
    <property type="entry name" value="Gag polyprotein"/>
    <property type="match status" value="1"/>
</dbReference>
<dbReference type="GO" id="GO:0039702">
    <property type="term" value="P:viral budding via host ESCRT complex"/>
    <property type="evidence" value="ECO:0007669"/>
    <property type="project" value="UniProtKB-KW"/>
</dbReference>
<evidence type="ECO:0000256" key="12">
    <source>
        <dbReference type="ARBA" id="ARBA00022707"/>
    </source>
</evidence>
<keyword evidence="7 28" id="KW-0167">Capsid protein</keyword>
<evidence type="ECO:0000256" key="5">
    <source>
        <dbReference type="ARBA" id="ARBA00022511"/>
    </source>
</evidence>
<dbReference type="Proteomes" id="UP000143756">
    <property type="component" value="Genome"/>
</dbReference>
<evidence type="ECO:0000256" key="23">
    <source>
        <dbReference type="ARBA" id="ARBA00023136"/>
    </source>
</evidence>
<keyword evidence="6" id="KW-0597">Phosphoprotein</keyword>
<evidence type="ECO:0000256" key="13">
    <source>
        <dbReference type="ARBA" id="ARBA00022723"/>
    </source>
</evidence>
<evidence type="ECO:0000256" key="11">
    <source>
        <dbReference type="ARBA" id="ARBA00022637"/>
    </source>
</evidence>
<evidence type="ECO:0000256" key="2">
    <source>
        <dbReference type="ARBA" id="ARBA00004560"/>
    </source>
</evidence>
<evidence type="ECO:0000256" key="3">
    <source>
        <dbReference type="ARBA" id="ARBA00008364"/>
    </source>
</evidence>
<dbReference type="InterPro" id="IPR045345">
    <property type="entry name" value="Gag_p24_C"/>
</dbReference>
<dbReference type="GO" id="GO:0005198">
    <property type="term" value="F:structural molecule activity"/>
    <property type="evidence" value="ECO:0007669"/>
    <property type="project" value="InterPro"/>
</dbReference>
<feature type="region of interest" description="Disordered" evidence="29">
    <location>
        <begin position="107"/>
        <end position="128"/>
    </location>
</feature>
<keyword evidence="13 28" id="KW-0479">Metal-binding</keyword>
<keyword evidence="4" id="KW-1187">Viral budding via the host ESCRT complexes</keyword>
<dbReference type="EMBL" id="KU168306">
    <property type="protein sequence ID" value="ALX35539.1"/>
    <property type="molecule type" value="Genomic_RNA"/>
</dbReference>
<evidence type="ECO:0000313" key="32">
    <source>
        <dbReference type="Proteomes" id="UP000143756"/>
    </source>
</evidence>
<keyword evidence="9 28" id="KW-0945">Host-virus interaction</keyword>
<name>A0A0U4EDZ0_HV1</name>
<dbReference type="Gene3D" id="1.10.375.10">
    <property type="entry name" value="Human Immunodeficiency Virus Type 1 Capsid Protein"/>
    <property type="match status" value="1"/>
</dbReference>
<evidence type="ECO:0000256" key="15">
    <source>
        <dbReference type="ARBA" id="ARBA00022758"/>
    </source>
</evidence>
<keyword evidence="15" id="KW-0688">Ribosomal frameshifting</keyword>
<organism evidence="31 32">
    <name type="scientific">Human immunodeficiency virus type 1</name>
    <name type="common">HIV-1</name>
    <dbReference type="NCBI Taxonomy" id="11676"/>
    <lineage>
        <taxon>Viruses</taxon>
        <taxon>Riboviria</taxon>
        <taxon>Pararnavirae</taxon>
        <taxon>Artverviricota</taxon>
        <taxon>Revtraviricetes</taxon>
        <taxon>Ortervirales</taxon>
        <taxon>Retroviridae</taxon>
        <taxon>Orthoretrovirinae</taxon>
        <taxon>Lentivirus</taxon>
        <taxon>Lentivirus humimdef1</taxon>
    </lineage>
</organism>
<keyword evidence="23" id="KW-0472">Membrane</keyword>
<dbReference type="GO" id="GO:0020002">
    <property type="term" value="C:host cell plasma membrane"/>
    <property type="evidence" value="ECO:0007669"/>
    <property type="project" value="UniProtKB-SubCell"/>
</dbReference>
<keyword evidence="22 28" id="KW-0543">Viral nucleoprotein</keyword>
<dbReference type="SUPFAM" id="SSF47943">
    <property type="entry name" value="Retrovirus capsid protein, N-terminal core domain"/>
    <property type="match status" value="1"/>
</dbReference>
<keyword evidence="25" id="KW-0449">Lipoprotein</keyword>
<evidence type="ECO:0000256" key="16">
    <source>
        <dbReference type="ARBA" id="ARBA00022771"/>
    </source>
</evidence>
<evidence type="ECO:0000256" key="25">
    <source>
        <dbReference type="ARBA" id="ARBA00023288"/>
    </source>
</evidence>
<keyword evidence="10" id="KW-1188">Viral release from host cell</keyword>
<feature type="domain" description="CCHC-type" evidence="30">
    <location>
        <begin position="413"/>
        <end position="428"/>
    </location>
</feature>
<evidence type="ECO:0000256" key="21">
    <source>
        <dbReference type="ARBA" id="ARBA00023046"/>
    </source>
</evidence>
<dbReference type="Gene3D" id="1.10.1200.30">
    <property type="match status" value="1"/>
</dbReference>
<dbReference type="InterPro" id="IPR010999">
    <property type="entry name" value="Retrovr_matrix"/>
</dbReference>
<evidence type="ECO:0000256" key="20">
    <source>
        <dbReference type="ARBA" id="ARBA00022884"/>
    </source>
</evidence>